<evidence type="ECO:0000313" key="3">
    <source>
        <dbReference type="Proteomes" id="UP001445335"/>
    </source>
</evidence>
<dbReference type="InterPro" id="IPR011037">
    <property type="entry name" value="Pyrv_Knase-like_insert_dom_sf"/>
</dbReference>
<dbReference type="PANTHER" id="PTHR14237:SF19">
    <property type="entry name" value="MITOCHONDRIAL AMIDOXIME REDUCING COMPONENT 1"/>
    <property type="match status" value="1"/>
</dbReference>
<dbReference type="Proteomes" id="UP001445335">
    <property type="component" value="Unassembled WGS sequence"/>
</dbReference>
<gene>
    <name evidence="2" type="ORF">WJX81_005032</name>
</gene>
<reference evidence="2 3" key="1">
    <citation type="journal article" date="2024" name="Nat. Commun.">
        <title>Phylogenomics reveals the evolutionary origins of lichenization in chlorophyte algae.</title>
        <authorList>
            <person name="Puginier C."/>
            <person name="Libourel C."/>
            <person name="Otte J."/>
            <person name="Skaloud P."/>
            <person name="Haon M."/>
            <person name="Grisel S."/>
            <person name="Petersen M."/>
            <person name="Berrin J.G."/>
            <person name="Delaux P.M."/>
            <person name="Dal Grande F."/>
            <person name="Keller J."/>
        </authorList>
    </citation>
    <scope>NUCLEOTIDE SEQUENCE [LARGE SCALE GENOMIC DNA]</scope>
    <source>
        <strain evidence="2 3">SAG 245.80</strain>
    </source>
</reference>
<dbReference type="GO" id="GO:0030151">
    <property type="term" value="F:molybdenum ion binding"/>
    <property type="evidence" value="ECO:0007669"/>
    <property type="project" value="InterPro"/>
</dbReference>
<evidence type="ECO:0000259" key="1">
    <source>
        <dbReference type="PROSITE" id="PS51340"/>
    </source>
</evidence>
<feature type="domain" description="MOSC" evidence="1">
    <location>
        <begin position="48"/>
        <end position="196"/>
    </location>
</feature>
<sequence length="206" mass="22717">MIVTCWEWAGTARDEGDFAANWLREVLGKPVRLVRYMGKAGVGDADGDPARRPVDPDFGKGYENTFSDGFPIHLTAEESLVDLNKRLEAPLPMDRFRANIVVAGGEPWAEDEWAGLRIGSLEFSSVKPCGRCKVTTTDQATAEVGVEPLKTLGDFRSGRVLGWNARSAYKRELMFGWNLVTDDRGTLAVGDEVVVTRMRPANELVV</sequence>
<keyword evidence="3" id="KW-1185">Reference proteome</keyword>
<dbReference type="GO" id="GO:0030170">
    <property type="term" value="F:pyridoxal phosphate binding"/>
    <property type="evidence" value="ECO:0007669"/>
    <property type="project" value="InterPro"/>
</dbReference>
<comment type="caution">
    <text evidence="2">The sequence shown here is derived from an EMBL/GenBank/DDBJ whole genome shotgun (WGS) entry which is preliminary data.</text>
</comment>
<organism evidence="2 3">
    <name type="scientific">Elliptochloris bilobata</name>
    <dbReference type="NCBI Taxonomy" id="381761"/>
    <lineage>
        <taxon>Eukaryota</taxon>
        <taxon>Viridiplantae</taxon>
        <taxon>Chlorophyta</taxon>
        <taxon>core chlorophytes</taxon>
        <taxon>Trebouxiophyceae</taxon>
        <taxon>Trebouxiophyceae incertae sedis</taxon>
        <taxon>Elliptochloris clade</taxon>
        <taxon>Elliptochloris</taxon>
    </lineage>
</organism>
<dbReference type="PANTHER" id="PTHR14237">
    <property type="entry name" value="MOLYBDOPTERIN COFACTOR SULFURASE MOSC"/>
    <property type="match status" value="1"/>
</dbReference>
<accession>A0AAW1QIM7</accession>
<dbReference type="PROSITE" id="PS51340">
    <property type="entry name" value="MOSC"/>
    <property type="match status" value="1"/>
</dbReference>
<protein>
    <recommendedName>
        <fullName evidence="1">MOSC domain-containing protein</fullName>
    </recommendedName>
</protein>
<dbReference type="Pfam" id="PF03473">
    <property type="entry name" value="MOSC"/>
    <property type="match status" value="1"/>
</dbReference>
<proteinExistence type="predicted"/>
<dbReference type="EMBL" id="JALJOU010000104">
    <property type="protein sequence ID" value="KAK9821302.1"/>
    <property type="molecule type" value="Genomic_DNA"/>
</dbReference>
<evidence type="ECO:0000313" key="2">
    <source>
        <dbReference type="EMBL" id="KAK9821302.1"/>
    </source>
</evidence>
<name>A0AAW1QIM7_9CHLO</name>
<dbReference type="GO" id="GO:0003824">
    <property type="term" value="F:catalytic activity"/>
    <property type="evidence" value="ECO:0007669"/>
    <property type="project" value="InterPro"/>
</dbReference>
<dbReference type="InterPro" id="IPR005302">
    <property type="entry name" value="MoCF_Sase_C"/>
</dbReference>
<dbReference type="AlphaFoldDB" id="A0AAW1QIM7"/>
<dbReference type="SUPFAM" id="SSF141673">
    <property type="entry name" value="MOSC N-terminal domain-like"/>
    <property type="match status" value="1"/>
</dbReference>
<dbReference type="SUPFAM" id="SSF50800">
    <property type="entry name" value="PK beta-barrel domain-like"/>
    <property type="match status" value="1"/>
</dbReference>